<proteinExistence type="predicted"/>
<dbReference type="InterPro" id="IPR000884">
    <property type="entry name" value="TSP1_rpt"/>
</dbReference>
<dbReference type="AlphaFoldDB" id="A0A7E4VNW9"/>
<keyword evidence="4" id="KW-1185">Reference proteome</keyword>
<name>A0A7E4VNW9_PANRE</name>
<organism evidence="4 5">
    <name type="scientific">Panagrellus redivivus</name>
    <name type="common">Microworm</name>
    <dbReference type="NCBI Taxonomy" id="6233"/>
    <lineage>
        <taxon>Eukaryota</taxon>
        <taxon>Metazoa</taxon>
        <taxon>Ecdysozoa</taxon>
        <taxon>Nematoda</taxon>
        <taxon>Chromadorea</taxon>
        <taxon>Rhabditida</taxon>
        <taxon>Tylenchina</taxon>
        <taxon>Panagrolaimomorpha</taxon>
        <taxon>Panagrolaimoidea</taxon>
        <taxon>Panagrolaimidae</taxon>
        <taxon>Panagrellus</taxon>
    </lineage>
</organism>
<dbReference type="FunFam" id="2.20.100.10:FF:000001">
    <property type="entry name" value="semaphorin-5A isoform X1"/>
    <property type="match status" value="1"/>
</dbReference>
<keyword evidence="2" id="KW-1015">Disulfide bond</keyword>
<evidence type="ECO:0000313" key="4">
    <source>
        <dbReference type="Proteomes" id="UP000492821"/>
    </source>
</evidence>
<reference evidence="4" key="1">
    <citation type="journal article" date="2013" name="Genetics">
        <title>The draft genome and transcriptome of Panagrellus redivivus are shaped by the harsh demands of a free-living lifestyle.</title>
        <authorList>
            <person name="Srinivasan J."/>
            <person name="Dillman A.R."/>
            <person name="Macchietto M.G."/>
            <person name="Heikkinen L."/>
            <person name="Lakso M."/>
            <person name="Fracchia K.M."/>
            <person name="Antoshechkin I."/>
            <person name="Mortazavi A."/>
            <person name="Wong G."/>
            <person name="Sternberg P.W."/>
        </authorList>
    </citation>
    <scope>NUCLEOTIDE SEQUENCE [LARGE SCALE GENOMIC DNA]</scope>
    <source>
        <strain evidence="4">MT8872</strain>
    </source>
</reference>
<dbReference type="InterPro" id="IPR036383">
    <property type="entry name" value="TSP1_rpt_sf"/>
</dbReference>
<dbReference type="Pfam" id="PF00090">
    <property type="entry name" value="TSP_1"/>
    <property type="match status" value="3"/>
</dbReference>
<dbReference type="WBParaSite" id="Pan_g23162.t1">
    <property type="protein sequence ID" value="Pan_g23162.t1"/>
    <property type="gene ID" value="Pan_g23162"/>
</dbReference>
<feature type="chain" id="PRO_5029004161" evidence="3">
    <location>
        <begin position="19"/>
        <end position="246"/>
    </location>
</feature>
<keyword evidence="3" id="KW-0732">Signal</keyword>
<evidence type="ECO:0000256" key="1">
    <source>
        <dbReference type="ARBA" id="ARBA00022737"/>
    </source>
</evidence>
<protein>
    <submittedName>
        <fullName evidence="5">Hemicentin-1</fullName>
    </submittedName>
</protein>
<dbReference type="SMART" id="SM00209">
    <property type="entry name" value="TSP1"/>
    <property type="match status" value="3"/>
</dbReference>
<evidence type="ECO:0000313" key="5">
    <source>
        <dbReference type="WBParaSite" id="Pan_g23162.t1"/>
    </source>
</evidence>
<dbReference type="PANTHER" id="PTHR22906:SF48">
    <property type="entry name" value="THROMBOSPONDIN TYPE 1 DOMAIN PROTEIN"/>
    <property type="match status" value="1"/>
</dbReference>
<sequence>MLGSILVLVVGVVGFALANPCPVCGPTVGTWSGWSEWGLCSQQYGAYSQQRTRTCSTGSSNCYGADSESIACVVQRDPVPSPPAVAPEWNSWGSWSGCSASCDGGFQYRQRTCNTQCGVCTCVGPVTDQQTCNLQPCCTWQDWSPWSECSVTCGSGGVRYRTRQCSCGNCGAGETSQQQSCSSPTTCPTTCNVCQNPPPPPPPPPTCNICNQPPPPCSACGYYGRRKRRQALTQRKIANGHVDMTA</sequence>
<dbReference type="Gene3D" id="2.20.100.10">
    <property type="entry name" value="Thrombospondin type-1 (TSP1) repeat"/>
    <property type="match status" value="3"/>
</dbReference>
<dbReference type="Proteomes" id="UP000492821">
    <property type="component" value="Unassembled WGS sequence"/>
</dbReference>
<dbReference type="InterPro" id="IPR052065">
    <property type="entry name" value="Compl_asym_regulator"/>
</dbReference>
<evidence type="ECO:0000256" key="3">
    <source>
        <dbReference type="SAM" id="SignalP"/>
    </source>
</evidence>
<evidence type="ECO:0000256" key="2">
    <source>
        <dbReference type="ARBA" id="ARBA00023157"/>
    </source>
</evidence>
<accession>A0A7E4VNW9</accession>
<dbReference type="PRINTS" id="PR01705">
    <property type="entry name" value="TSP1REPEAT"/>
</dbReference>
<feature type="signal peptide" evidence="3">
    <location>
        <begin position="1"/>
        <end position="18"/>
    </location>
</feature>
<dbReference type="SUPFAM" id="SSF82895">
    <property type="entry name" value="TSP-1 type 1 repeat"/>
    <property type="match status" value="2"/>
</dbReference>
<keyword evidence="1" id="KW-0677">Repeat</keyword>
<dbReference type="PROSITE" id="PS50092">
    <property type="entry name" value="TSP1"/>
    <property type="match status" value="3"/>
</dbReference>
<reference evidence="5" key="2">
    <citation type="submission" date="2020-10" db="UniProtKB">
        <authorList>
            <consortium name="WormBaseParasite"/>
        </authorList>
    </citation>
    <scope>IDENTIFICATION</scope>
</reference>
<dbReference type="PANTHER" id="PTHR22906">
    <property type="entry name" value="PROPERDIN"/>
    <property type="match status" value="1"/>
</dbReference>